<feature type="compositionally biased region" description="Low complexity" evidence="1">
    <location>
        <begin position="323"/>
        <end position="340"/>
    </location>
</feature>
<dbReference type="Proteomes" id="UP000027982">
    <property type="component" value="Chromosome"/>
</dbReference>
<name>A0A068NWF9_FIMGI</name>
<feature type="compositionally biased region" description="Low complexity" evidence="1">
    <location>
        <begin position="285"/>
        <end position="306"/>
    </location>
</feature>
<evidence type="ECO:0000313" key="2">
    <source>
        <dbReference type="EMBL" id="AIE87080.1"/>
    </source>
</evidence>
<feature type="compositionally biased region" description="Basic residues" evidence="1">
    <location>
        <begin position="1139"/>
        <end position="1148"/>
    </location>
</feature>
<dbReference type="HOGENOM" id="CLU_272119_0_0_0"/>
<feature type="compositionally biased region" description="Basic and acidic residues" evidence="1">
    <location>
        <begin position="1"/>
        <end position="20"/>
    </location>
</feature>
<feature type="region of interest" description="Disordered" evidence="1">
    <location>
        <begin position="124"/>
        <end position="362"/>
    </location>
</feature>
<dbReference type="Gene3D" id="3.20.20.80">
    <property type="entry name" value="Glycosidases"/>
    <property type="match status" value="1"/>
</dbReference>
<feature type="region of interest" description="Disordered" evidence="1">
    <location>
        <begin position="73"/>
        <end position="105"/>
    </location>
</feature>
<evidence type="ECO:0000256" key="1">
    <source>
        <dbReference type="SAM" id="MobiDB-lite"/>
    </source>
</evidence>
<dbReference type="EMBL" id="CP007139">
    <property type="protein sequence ID" value="AIE87080.1"/>
    <property type="molecule type" value="Genomic_DNA"/>
</dbReference>
<dbReference type="eggNOG" id="COG3170">
    <property type="taxonomic scope" value="Bacteria"/>
</dbReference>
<feature type="region of interest" description="Disordered" evidence="1">
    <location>
        <begin position="1120"/>
        <end position="1188"/>
    </location>
</feature>
<feature type="compositionally biased region" description="Low complexity" evidence="1">
    <location>
        <begin position="152"/>
        <end position="170"/>
    </location>
</feature>
<evidence type="ECO:0008006" key="4">
    <source>
        <dbReference type="Google" id="ProtNLM"/>
    </source>
</evidence>
<proteinExistence type="predicted"/>
<feature type="compositionally biased region" description="Basic and acidic residues" evidence="1">
    <location>
        <begin position="1121"/>
        <end position="1130"/>
    </location>
</feature>
<accession>A0A068NWF9</accession>
<evidence type="ECO:0000313" key="3">
    <source>
        <dbReference type="Proteomes" id="UP000027982"/>
    </source>
</evidence>
<dbReference type="AlphaFoldDB" id="A0A068NWF9"/>
<organism evidence="2 3">
    <name type="scientific">Fimbriimonas ginsengisoli Gsoil 348</name>
    <dbReference type="NCBI Taxonomy" id="661478"/>
    <lineage>
        <taxon>Bacteria</taxon>
        <taxon>Bacillati</taxon>
        <taxon>Armatimonadota</taxon>
        <taxon>Fimbriimonadia</taxon>
        <taxon>Fimbriimonadales</taxon>
        <taxon>Fimbriimonadaceae</taxon>
        <taxon>Fimbriimonas</taxon>
    </lineage>
</organism>
<feature type="region of interest" description="Disordered" evidence="1">
    <location>
        <begin position="1"/>
        <end position="59"/>
    </location>
</feature>
<feature type="compositionally biased region" description="Low complexity" evidence="1">
    <location>
        <begin position="40"/>
        <end position="59"/>
    </location>
</feature>
<protein>
    <recommendedName>
        <fullName evidence="4">Glycoside hydrolase family 42 N-terminal domain-containing protein</fullName>
    </recommendedName>
</protein>
<feature type="compositionally biased region" description="Acidic residues" evidence="1">
    <location>
        <begin position="246"/>
        <end position="263"/>
    </location>
</feature>
<feature type="compositionally biased region" description="Low complexity" evidence="1">
    <location>
        <begin position="192"/>
        <end position="213"/>
    </location>
</feature>
<keyword evidence="3" id="KW-1185">Reference proteome</keyword>
<feature type="compositionally biased region" description="Basic residues" evidence="1">
    <location>
        <begin position="267"/>
        <end position="276"/>
    </location>
</feature>
<reference evidence="2 3" key="1">
    <citation type="journal article" date="2014" name="PLoS ONE">
        <title>The first complete genome sequence of the class fimbriimonadia in the phylum armatimonadetes.</title>
        <authorList>
            <person name="Hu Z.Y."/>
            <person name="Wang Y.Z."/>
            <person name="Im W.T."/>
            <person name="Wang S.Y."/>
            <person name="Zhao G.P."/>
            <person name="Zheng H.J."/>
            <person name="Quan Z.X."/>
        </authorList>
    </citation>
    <scope>NUCLEOTIDE SEQUENCE [LARGE SCALE GENOMIC DNA]</scope>
    <source>
        <strain evidence="2">Gsoil 348</strain>
    </source>
</reference>
<sequence length="1188" mass="131148">MDRDRLFTDTMPRKKLEKPAETTPEPTPPAAPEPKKAKSSPRPAKAVAAKTKKPAAVVAPPEPEVVQVAEAISEPMPVKPAKVAPSRRGRSSPKSASSPIVAEPEVNTPEVLAEVAAEVALPEESAPISVSAEVEPSSAKGPLRNRGRAKAKPVVAAPIPMPEPVAVVETPVEEPSESAPTKGARGRRGRGAKTPTSAPVSAPAPEPAVAKAAEPVRPENYDFASLELPEPIWRPRQTTTPKAEAVDDEAASDEFTEPTEESGDASRRRRRRRRGRNGQQEEVAETPVAAAPAPDIATPAPAPVEVVAKDRRRGRNRPERGSEPVATAPSEEAPTTTIAPREPSAVRRDRPTVKPPEKAAIPIPDDAPQVVVRNGVPTLVRNHQVYPPIMFFGSPSDERRADTVLEEVRMAAEAGVHLHSYLVELETDLAAVDDSARFAAYILARSVQIDPESQVIFRLVLQAPRNWEDTFTNARYKQPDGTIAEPSICDDEYWNVTKACLERFVKQMRLLDLNAHILGVHLERGEWFLGEGAGYDDSKAAQTKFREWARTRYLDDEVTLRASWFDGTVRFDNIQIPPYQPEGEDGERFIRSSRRQRRYVDYHLFLSDATVQRIADLAYAAKAASDGYFLIGASYGYTFEWSHPASGHLSLGKLLRTPEIDFIAGPPSYRSRQPGGSAPFPGPIDSFALNGKLYISEEDFKTSLSVGHEPDDFNPQLKTPQALESVHWRGAGAALAHASGVAWMDLWGNGWLRTHSVWQRARKVREAMIDRLAAPLDDPEVAIFIDERALAYLVDSHAFKLLVQNVRESVLRAGVSAAFYLLSDLAHREKFPESKLYIFVNAWDVRPELRAAIKSRLQRDNKVLFWLYAAGLFDAGRESLERAREVTGIALKPQPFYSKAGTTILNRRHPLAEAFPDRNVAGGSKLEPSYFAIPEGATVLGEYTQTGLPSFVVKEFNEGPADTHWTSVFLGEPVVNPALIRALAQMAGAHVWNHQEDVVHVRHPFCTVHCQGAGPRTIMLPGKFSAYNLLSDEWSAVDSPNVRFTAVDGSTHCFLVGPRDELEHQLHADPRTVLHIEKLPPRETNMRIDSSNFDVPIMKLDEWMGGSDSDDNADEWFLRPQHIEEDRPGPAEESDSGVGRRRRRRRGKGNGQDGNGSAPTPSRRSESTVEVSSDFDDIGLNVMFRKRE</sequence>
<gene>
    <name evidence="2" type="ORF">OP10G_3712</name>
</gene>
<dbReference type="STRING" id="661478.OP10G_3712"/>
<dbReference type="KEGG" id="fgi:OP10G_3712"/>
<feature type="compositionally biased region" description="Basic and acidic residues" evidence="1">
    <location>
        <begin position="344"/>
        <end position="357"/>
    </location>
</feature>